<dbReference type="PANTHER" id="PTHR34473:SF3">
    <property type="entry name" value="TRANSMEMBRANE PROTEIN-RELATED"/>
    <property type="match status" value="1"/>
</dbReference>
<dbReference type="InterPro" id="IPR005182">
    <property type="entry name" value="YdbS-like_PH"/>
</dbReference>
<evidence type="ECO:0000313" key="4">
    <source>
        <dbReference type="Proteomes" id="UP000305675"/>
    </source>
</evidence>
<sequence length="172" mass="19545">MNQLNSPLEEDQWIPLQQVQYQGVSNRYIKIMSWQNGLFSALPLLGVIGFMLFHRSAEATTLLYIGLPLWLLIPIVVMYGRAYCRSLGFALRPQDIVVKEGVWWRSHTCLPLSRLQHVTLSQGPIAKYFDYCTLKGFSAGSPMAEITIYGLTKGEGERLRQHLMQQIGDQNG</sequence>
<keyword evidence="1" id="KW-1133">Transmembrane helix</keyword>
<dbReference type="PANTHER" id="PTHR34473">
    <property type="entry name" value="UPF0699 TRANSMEMBRANE PROTEIN YDBS"/>
    <property type="match status" value="1"/>
</dbReference>
<organism evidence="3 4">
    <name type="scientific">Ferrimonas aestuarii</name>
    <dbReference type="NCBI Taxonomy" id="2569539"/>
    <lineage>
        <taxon>Bacteria</taxon>
        <taxon>Pseudomonadati</taxon>
        <taxon>Pseudomonadota</taxon>
        <taxon>Gammaproteobacteria</taxon>
        <taxon>Alteromonadales</taxon>
        <taxon>Ferrimonadaceae</taxon>
        <taxon>Ferrimonas</taxon>
    </lineage>
</organism>
<feature type="transmembrane region" description="Helical" evidence="1">
    <location>
        <begin position="62"/>
        <end position="84"/>
    </location>
</feature>
<gene>
    <name evidence="3" type="ORF">FCL42_19635</name>
</gene>
<keyword evidence="4" id="KW-1185">Reference proteome</keyword>
<name>A0A4V5NVD6_9GAMM</name>
<dbReference type="EMBL" id="SWCJ01000023">
    <property type="protein sequence ID" value="TKB50108.1"/>
    <property type="molecule type" value="Genomic_DNA"/>
</dbReference>
<dbReference type="RefSeq" id="WP_136865132.1">
    <property type="nucleotide sequence ID" value="NZ_SWCJ01000023.1"/>
</dbReference>
<comment type="caution">
    <text evidence="3">The sequence shown here is derived from an EMBL/GenBank/DDBJ whole genome shotgun (WGS) entry which is preliminary data.</text>
</comment>
<reference evidence="3 4" key="1">
    <citation type="submission" date="2019-04" db="EMBL/GenBank/DDBJ databases">
        <authorList>
            <person name="Hwang J.C."/>
        </authorList>
    </citation>
    <scope>NUCLEOTIDE SEQUENCE [LARGE SCALE GENOMIC DNA]</scope>
    <source>
        <strain evidence="3 4">IMCC35002</strain>
    </source>
</reference>
<keyword evidence="1" id="KW-0812">Transmembrane</keyword>
<protein>
    <submittedName>
        <fullName evidence="3">PH domain-containing protein</fullName>
    </submittedName>
</protein>
<evidence type="ECO:0000259" key="2">
    <source>
        <dbReference type="Pfam" id="PF03703"/>
    </source>
</evidence>
<dbReference type="AlphaFoldDB" id="A0A4V5NVD6"/>
<evidence type="ECO:0000256" key="1">
    <source>
        <dbReference type="SAM" id="Phobius"/>
    </source>
</evidence>
<proteinExistence type="predicted"/>
<dbReference type="Proteomes" id="UP000305675">
    <property type="component" value="Unassembled WGS sequence"/>
</dbReference>
<feature type="domain" description="YdbS-like PH" evidence="2">
    <location>
        <begin position="85"/>
        <end position="163"/>
    </location>
</feature>
<keyword evidence="1" id="KW-0472">Membrane</keyword>
<dbReference type="OrthoDB" id="1750577at2"/>
<accession>A0A4V5NVD6</accession>
<evidence type="ECO:0000313" key="3">
    <source>
        <dbReference type="EMBL" id="TKB50108.1"/>
    </source>
</evidence>
<dbReference type="Pfam" id="PF03703">
    <property type="entry name" value="bPH_2"/>
    <property type="match status" value="1"/>
</dbReference>
<feature type="transmembrane region" description="Helical" evidence="1">
    <location>
        <begin position="37"/>
        <end position="56"/>
    </location>
</feature>